<feature type="signal peptide" evidence="1">
    <location>
        <begin position="1"/>
        <end position="23"/>
    </location>
</feature>
<accession>A0A6G1ILF2</accession>
<dbReference type="PANTHER" id="PTHR37542">
    <property type="entry name" value="HELO DOMAIN-CONTAINING PROTEIN-RELATED"/>
    <property type="match status" value="1"/>
</dbReference>
<keyword evidence="1" id="KW-0732">Signal</keyword>
<dbReference type="Gene3D" id="1.20.120.1020">
    <property type="entry name" value="Prion-inhibition and propagation, HeLo domain"/>
    <property type="match status" value="1"/>
</dbReference>
<dbReference type="PANTHER" id="PTHR37542:SF3">
    <property type="entry name" value="PRION-INHIBITION AND PROPAGATION HELO DOMAIN-CONTAINING PROTEIN"/>
    <property type="match status" value="1"/>
</dbReference>
<dbReference type="Pfam" id="PF24476">
    <property type="entry name" value="DUF7580"/>
    <property type="match status" value="1"/>
</dbReference>
<proteinExistence type="predicted"/>
<dbReference type="InterPro" id="IPR011009">
    <property type="entry name" value="Kinase-like_dom_sf"/>
</dbReference>
<protein>
    <submittedName>
        <fullName evidence="4">Uncharacterized protein</fullName>
    </submittedName>
</protein>
<name>A0A6G1ILF2_9PLEO</name>
<feature type="chain" id="PRO_5026254805" evidence="1">
    <location>
        <begin position="24"/>
        <end position="588"/>
    </location>
</feature>
<dbReference type="InterPro" id="IPR056002">
    <property type="entry name" value="DUF7580"/>
</dbReference>
<evidence type="ECO:0000256" key="1">
    <source>
        <dbReference type="SAM" id="SignalP"/>
    </source>
</evidence>
<evidence type="ECO:0000313" key="5">
    <source>
        <dbReference type="Proteomes" id="UP000799291"/>
    </source>
</evidence>
<gene>
    <name evidence="4" type="ORF">K458DRAFT_435306</name>
</gene>
<dbReference type="SUPFAM" id="SSF56112">
    <property type="entry name" value="Protein kinase-like (PK-like)"/>
    <property type="match status" value="1"/>
</dbReference>
<dbReference type="Proteomes" id="UP000799291">
    <property type="component" value="Unassembled WGS sequence"/>
</dbReference>
<dbReference type="Gene3D" id="1.10.510.10">
    <property type="entry name" value="Transferase(Phosphotransferase) domain 1"/>
    <property type="match status" value="1"/>
</dbReference>
<evidence type="ECO:0000313" key="4">
    <source>
        <dbReference type="EMBL" id="KAF2679066.1"/>
    </source>
</evidence>
<evidence type="ECO:0000259" key="2">
    <source>
        <dbReference type="Pfam" id="PF14479"/>
    </source>
</evidence>
<keyword evidence="5" id="KW-1185">Reference proteome</keyword>
<dbReference type="InterPro" id="IPR029498">
    <property type="entry name" value="HeLo_dom"/>
</dbReference>
<feature type="domain" description="Prion-inhibition and propagation HeLo" evidence="2">
    <location>
        <begin position="9"/>
        <end position="187"/>
    </location>
</feature>
<dbReference type="OrthoDB" id="1911848at2759"/>
<dbReference type="EMBL" id="MU005606">
    <property type="protein sequence ID" value="KAF2679066.1"/>
    <property type="molecule type" value="Genomic_DNA"/>
</dbReference>
<sequence>MVEPFGAAGLVLAGLTLPAQVFSSCVLAYTTVSDIRTTGRQFSRLFWLFKLQHTRFLVWGQNSDIYDNGISPEKLSQPVYKMVITTLMQIRDLLQDIDKLGSYYGLQRLPDASSAEPLESDREITRQATVVFKVQKSCSLLRKLRWAVADANNFSNLIQQLTKNNDALYEFFPLIQRSPQTAAVDAEALALAIVDGGWQGVQDLRQALTGAETGMRHNAALGPMSHLFAQTGAYIQGVGVTAVETGNSQEPFTFRPAPSLYLSFRDFQLQSSDSPRRSQARFRSSHNYVPINALIEWRPYKHHAMNGPRKYALQRRVEALASMLKDSPKNPSIRILGCLGYLEDDTRTRFGVAFQYPHPFVNEPECVAKTLNQILRDKNHPLPFLEDRFRLAIALAESLYEFHSTRWLHKGVSSHNILFFSQNNAPQNLGSGNAVRLPDPYFSGFTLSRPDDPEAVSELACPDLEIGIYQHPDIQGLLGSYVPSFHYIYDIYSLGAVLLEIGTWSPLMNLYQKGQNGIAFRNRLLRKVPLLGVTMGERYMDAARKCLECRFDGMRLFQDSERDTEDFILNLHRSFYWEIVKVLKEYSV</sequence>
<feature type="domain" description="DUF7580" evidence="3">
    <location>
        <begin position="369"/>
        <end position="585"/>
    </location>
</feature>
<evidence type="ECO:0000259" key="3">
    <source>
        <dbReference type="Pfam" id="PF24476"/>
    </source>
</evidence>
<dbReference type="AlphaFoldDB" id="A0A6G1ILF2"/>
<dbReference type="InterPro" id="IPR038305">
    <property type="entry name" value="HeLo_sf"/>
</dbReference>
<dbReference type="Pfam" id="PF14479">
    <property type="entry name" value="HeLo"/>
    <property type="match status" value="1"/>
</dbReference>
<organism evidence="4 5">
    <name type="scientific">Lentithecium fluviatile CBS 122367</name>
    <dbReference type="NCBI Taxonomy" id="1168545"/>
    <lineage>
        <taxon>Eukaryota</taxon>
        <taxon>Fungi</taxon>
        <taxon>Dikarya</taxon>
        <taxon>Ascomycota</taxon>
        <taxon>Pezizomycotina</taxon>
        <taxon>Dothideomycetes</taxon>
        <taxon>Pleosporomycetidae</taxon>
        <taxon>Pleosporales</taxon>
        <taxon>Massarineae</taxon>
        <taxon>Lentitheciaceae</taxon>
        <taxon>Lentithecium</taxon>
    </lineage>
</organism>
<reference evidence="4" key="1">
    <citation type="journal article" date="2020" name="Stud. Mycol.">
        <title>101 Dothideomycetes genomes: a test case for predicting lifestyles and emergence of pathogens.</title>
        <authorList>
            <person name="Haridas S."/>
            <person name="Albert R."/>
            <person name="Binder M."/>
            <person name="Bloem J."/>
            <person name="Labutti K."/>
            <person name="Salamov A."/>
            <person name="Andreopoulos B."/>
            <person name="Baker S."/>
            <person name="Barry K."/>
            <person name="Bills G."/>
            <person name="Bluhm B."/>
            <person name="Cannon C."/>
            <person name="Castanera R."/>
            <person name="Culley D."/>
            <person name="Daum C."/>
            <person name="Ezra D."/>
            <person name="Gonzalez J."/>
            <person name="Henrissat B."/>
            <person name="Kuo A."/>
            <person name="Liang C."/>
            <person name="Lipzen A."/>
            <person name="Lutzoni F."/>
            <person name="Magnuson J."/>
            <person name="Mondo S."/>
            <person name="Nolan M."/>
            <person name="Ohm R."/>
            <person name="Pangilinan J."/>
            <person name="Park H.-J."/>
            <person name="Ramirez L."/>
            <person name="Alfaro M."/>
            <person name="Sun H."/>
            <person name="Tritt A."/>
            <person name="Yoshinaga Y."/>
            <person name="Zwiers L.-H."/>
            <person name="Turgeon B."/>
            <person name="Goodwin S."/>
            <person name="Spatafora J."/>
            <person name="Crous P."/>
            <person name="Grigoriev I."/>
        </authorList>
    </citation>
    <scope>NUCLEOTIDE SEQUENCE</scope>
    <source>
        <strain evidence="4">CBS 122367</strain>
    </source>
</reference>